<evidence type="ECO:0008006" key="4">
    <source>
        <dbReference type="Google" id="ProtNLM"/>
    </source>
</evidence>
<proteinExistence type="predicted"/>
<accession>A0A1H8Q6S0</accession>
<keyword evidence="1" id="KW-0472">Membrane</keyword>
<dbReference type="OrthoDB" id="333054at2157"/>
<sequence>MSFGKKALLVVLAVALLSTIFVQPGAAQSNCDPSNTDNCDAGKDGLSSMLSNVHSLAMMVLKYVGFIAIVAGAVLWWSARKSSSRAQYGMWLFGGGAGMIVFYFGFGIFISVLKFITNVGGP</sequence>
<reference evidence="3" key="1">
    <citation type="submission" date="2016-10" db="EMBL/GenBank/DDBJ databases">
        <authorList>
            <person name="Varghese N."/>
            <person name="Submissions S."/>
        </authorList>
    </citation>
    <scope>NUCLEOTIDE SEQUENCE [LARGE SCALE GENOMIC DNA]</scope>
    <source>
        <strain evidence="3">IBRC-M 10043</strain>
    </source>
</reference>
<evidence type="ECO:0000313" key="2">
    <source>
        <dbReference type="EMBL" id="SEO49942.1"/>
    </source>
</evidence>
<organism evidence="2 3">
    <name type="scientific">Halorientalis persicus</name>
    <dbReference type="NCBI Taxonomy" id="1367881"/>
    <lineage>
        <taxon>Archaea</taxon>
        <taxon>Methanobacteriati</taxon>
        <taxon>Methanobacteriota</taxon>
        <taxon>Stenosarchaea group</taxon>
        <taxon>Halobacteria</taxon>
        <taxon>Halobacteriales</taxon>
        <taxon>Haloarculaceae</taxon>
        <taxon>Halorientalis</taxon>
    </lineage>
</organism>
<dbReference type="EMBL" id="FOCX01000013">
    <property type="protein sequence ID" value="SEO49942.1"/>
    <property type="molecule type" value="Genomic_DNA"/>
</dbReference>
<keyword evidence="1" id="KW-1133">Transmembrane helix</keyword>
<keyword evidence="3" id="KW-1185">Reference proteome</keyword>
<gene>
    <name evidence="2" type="ORF">SAMN05216388_101383</name>
</gene>
<protein>
    <recommendedName>
        <fullName evidence="4">TrbC/VIRB2 family protein</fullName>
    </recommendedName>
</protein>
<dbReference type="AlphaFoldDB" id="A0A1H8Q6S0"/>
<evidence type="ECO:0000256" key="1">
    <source>
        <dbReference type="SAM" id="Phobius"/>
    </source>
</evidence>
<feature type="transmembrane region" description="Helical" evidence="1">
    <location>
        <begin position="91"/>
        <end position="116"/>
    </location>
</feature>
<dbReference type="RefSeq" id="WP_092661319.1">
    <property type="nucleotide sequence ID" value="NZ_FOCX01000013.1"/>
</dbReference>
<dbReference type="Proteomes" id="UP000198775">
    <property type="component" value="Unassembled WGS sequence"/>
</dbReference>
<name>A0A1H8Q6S0_9EURY</name>
<evidence type="ECO:0000313" key="3">
    <source>
        <dbReference type="Proteomes" id="UP000198775"/>
    </source>
</evidence>
<feature type="transmembrane region" description="Helical" evidence="1">
    <location>
        <begin position="53"/>
        <end position="79"/>
    </location>
</feature>
<keyword evidence="1" id="KW-0812">Transmembrane</keyword>